<keyword evidence="6 11" id="KW-0460">Magnesium</keyword>
<keyword evidence="7 11" id="KW-0238">DNA-binding</keyword>
<keyword evidence="4 11" id="KW-0227">DNA damage</keyword>
<dbReference type="GO" id="GO:0006310">
    <property type="term" value="P:DNA recombination"/>
    <property type="evidence" value="ECO:0007669"/>
    <property type="project" value="UniProtKB-UniRule"/>
</dbReference>
<keyword evidence="5 11" id="KW-0378">Hydrolase</keyword>
<comment type="cofactor">
    <cofactor evidence="11">
        <name>Mg(2+)</name>
        <dbReference type="ChEBI" id="CHEBI:18420"/>
    </cofactor>
    <text evidence="11">Binds 1 Mg(2+) ion per subunit.</text>
</comment>
<evidence type="ECO:0000313" key="12">
    <source>
        <dbReference type="EMBL" id="SDA68622.1"/>
    </source>
</evidence>
<dbReference type="GO" id="GO:0000287">
    <property type="term" value="F:magnesium ion binding"/>
    <property type="evidence" value="ECO:0007669"/>
    <property type="project" value="UniProtKB-UniRule"/>
</dbReference>
<dbReference type="PANTHER" id="PTHR39651">
    <property type="entry name" value="HOLLIDAY JUNCTION RESOLVASE HJC"/>
    <property type="match status" value="1"/>
</dbReference>
<dbReference type="InterPro" id="IPR002732">
    <property type="entry name" value="Hjc"/>
</dbReference>
<evidence type="ECO:0000256" key="1">
    <source>
        <dbReference type="ARBA" id="ARBA00022722"/>
    </source>
</evidence>
<feature type="binding site" evidence="11">
    <location>
        <position position="55"/>
    </location>
    <ligand>
        <name>Mg(2+)</name>
        <dbReference type="ChEBI" id="CHEBI:18420"/>
    </ligand>
</feature>
<evidence type="ECO:0000256" key="10">
    <source>
        <dbReference type="ARBA" id="ARBA00029354"/>
    </source>
</evidence>
<dbReference type="InterPro" id="IPR014428">
    <property type="entry name" value="Hjc_arc"/>
</dbReference>
<dbReference type="PIRSF" id="PIRSF004985">
    <property type="entry name" value="Hlld_jn_rslvs_ar"/>
    <property type="match status" value="1"/>
</dbReference>
<evidence type="ECO:0000256" key="9">
    <source>
        <dbReference type="ARBA" id="ARBA00023204"/>
    </source>
</evidence>
<evidence type="ECO:0000256" key="11">
    <source>
        <dbReference type="HAMAP-Rule" id="MF_01490"/>
    </source>
</evidence>
<keyword evidence="13" id="KW-1185">Reference proteome</keyword>
<dbReference type="GO" id="GO:0008821">
    <property type="term" value="F:crossover junction DNA endonuclease activity"/>
    <property type="evidence" value="ECO:0007669"/>
    <property type="project" value="UniProtKB-UniRule"/>
</dbReference>
<dbReference type="GO" id="GO:0006281">
    <property type="term" value="P:DNA repair"/>
    <property type="evidence" value="ECO:0007669"/>
    <property type="project" value="UniProtKB-UniRule"/>
</dbReference>
<keyword evidence="2 11" id="KW-0479">Metal-binding</keyword>
<evidence type="ECO:0000256" key="5">
    <source>
        <dbReference type="ARBA" id="ARBA00022801"/>
    </source>
</evidence>
<evidence type="ECO:0000256" key="6">
    <source>
        <dbReference type="ARBA" id="ARBA00022842"/>
    </source>
</evidence>
<keyword evidence="9 11" id="KW-0234">DNA repair</keyword>
<dbReference type="STRING" id="230361.sm9_2113"/>
<feature type="binding site" evidence="11">
    <location>
        <position position="42"/>
    </location>
    <ligand>
        <name>Mg(2+)</name>
        <dbReference type="ChEBI" id="CHEBI:18420"/>
    </ligand>
</feature>
<comment type="subunit">
    <text evidence="11">Homodimer.</text>
</comment>
<proteinExistence type="inferred from homology"/>
<dbReference type="SUPFAM" id="SSF52980">
    <property type="entry name" value="Restriction endonuclease-like"/>
    <property type="match status" value="1"/>
</dbReference>
<comment type="catalytic activity">
    <reaction evidence="10 11">
        <text>Endonucleolytic cleavage at a junction such as a reciprocal single-stranded crossover between two homologous DNA duplexes (Holliday junction).</text>
        <dbReference type="EC" id="3.1.21.10"/>
    </reaction>
</comment>
<dbReference type="AlphaFoldDB" id="A0A1G5XEA7"/>
<dbReference type="PANTHER" id="PTHR39651:SF1">
    <property type="entry name" value="HOLLIDAY JUNCTION RESOLVASE HJC"/>
    <property type="match status" value="1"/>
</dbReference>
<dbReference type="Pfam" id="PF01870">
    <property type="entry name" value="Hjc"/>
    <property type="match status" value="1"/>
</dbReference>
<dbReference type="InterPro" id="IPR011335">
    <property type="entry name" value="Restrct_endonuc-II-like"/>
</dbReference>
<evidence type="ECO:0000256" key="4">
    <source>
        <dbReference type="ARBA" id="ARBA00022763"/>
    </source>
</evidence>
<keyword evidence="1 11" id="KW-0540">Nuclease</keyword>
<evidence type="ECO:0000256" key="2">
    <source>
        <dbReference type="ARBA" id="ARBA00022723"/>
    </source>
</evidence>
<dbReference type="Gene3D" id="3.40.1350.10">
    <property type="match status" value="1"/>
</dbReference>
<name>A0A1G5XEA7_9EURY</name>
<dbReference type="InterPro" id="IPR011856">
    <property type="entry name" value="tRNA_endonuc-like_dom_sf"/>
</dbReference>
<evidence type="ECO:0000313" key="13">
    <source>
        <dbReference type="Proteomes" id="UP000323439"/>
    </source>
</evidence>
<evidence type="ECO:0000256" key="8">
    <source>
        <dbReference type="ARBA" id="ARBA00023172"/>
    </source>
</evidence>
<dbReference type="HAMAP" id="MF_01490">
    <property type="entry name" value="HJ_Resolv_Hjc"/>
    <property type="match status" value="1"/>
</dbReference>
<organism evidence="12 13">
    <name type="scientific">Methanobrevibacter millerae</name>
    <dbReference type="NCBI Taxonomy" id="230361"/>
    <lineage>
        <taxon>Archaea</taxon>
        <taxon>Methanobacteriati</taxon>
        <taxon>Methanobacteriota</taxon>
        <taxon>Methanomada group</taxon>
        <taxon>Methanobacteria</taxon>
        <taxon>Methanobacteriales</taxon>
        <taxon>Methanobacteriaceae</taxon>
        <taxon>Methanobrevibacter</taxon>
    </lineage>
</organism>
<accession>A0A1G5XEA7</accession>
<protein>
    <recommendedName>
        <fullName evidence="11">Crossover junction endodeoxyribonuclease Hjc</fullName>
        <shortName evidence="11">Hjc</shortName>
        <ecNumber evidence="11">3.1.21.10</ecNumber>
    </recommendedName>
    <alternativeName>
        <fullName evidence="11">Holliday junction resolvase Hjc</fullName>
    </alternativeName>
</protein>
<feature type="binding site" evidence="11">
    <location>
        <position position="12"/>
    </location>
    <ligand>
        <name>Mg(2+)</name>
        <dbReference type="ChEBI" id="CHEBI:18420"/>
    </ligand>
</feature>
<dbReference type="CDD" id="cd00523">
    <property type="entry name" value="Holliday_junction_resolvase"/>
    <property type="match status" value="1"/>
</dbReference>
<evidence type="ECO:0000256" key="7">
    <source>
        <dbReference type="ARBA" id="ARBA00023125"/>
    </source>
</evidence>
<dbReference type="NCBIfam" id="NF040854">
    <property type="entry name" value="Hol_resolv_Hjc"/>
    <property type="match status" value="1"/>
</dbReference>
<evidence type="ECO:0000256" key="3">
    <source>
        <dbReference type="ARBA" id="ARBA00022759"/>
    </source>
</evidence>
<dbReference type="GO" id="GO:0003677">
    <property type="term" value="F:DNA binding"/>
    <property type="evidence" value="ECO:0007669"/>
    <property type="project" value="UniProtKB-KW"/>
</dbReference>
<dbReference type="EC" id="3.1.21.10" evidence="11"/>
<dbReference type="EMBL" id="FMXB01000022">
    <property type="protein sequence ID" value="SDA68622.1"/>
    <property type="molecule type" value="Genomic_DNA"/>
</dbReference>
<gene>
    <name evidence="11" type="primary">hjc</name>
    <name evidence="12" type="ORF">SAMN02910315_02170</name>
</gene>
<sequence>MLFLAKKGSAEERDLVHKLWERDFAAMRAPASGGATKRPLPDVVAGNSKLYLAIEVKTTTKDKVYIDTEQIDALLEFSRIFGAKAYIGVKFKYTKWLFLEPDKAERTRNGNYKVEKDYILEKGLEIDEITGIDRQMKF</sequence>
<dbReference type="Proteomes" id="UP000323439">
    <property type="component" value="Unassembled WGS sequence"/>
</dbReference>
<feature type="active site" evidence="11">
    <location>
        <position position="32"/>
    </location>
</feature>
<reference evidence="12 13" key="1">
    <citation type="submission" date="2016-10" db="EMBL/GenBank/DDBJ databases">
        <authorList>
            <person name="Varghese N."/>
            <person name="Submissions S."/>
        </authorList>
    </citation>
    <scope>NUCLEOTIDE SEQUENCE [LARGE SCALE GENOMIC DNA]</scope>
    <source>
        <strain evidence="12 13">DSM 16643</strain>
    </source>
</reference>
<comment type="function">
    <text evidence="11">A structure-specific endonuclease that resolves Holliday junction (HJ) intermediates during genetic recombination. Cleaves 4-way DNA junctions introducing paired nicks in opposing strands, leaving a 5'-terminal phosphate and a 3'-terminal hydroxyl group that are subsequently ligated to produce recombinant products.</text>
</comment>
<comment type="similarity">
    <text evidence="11">Belongs to the Holliday junction resolvase Hjc family.</text>
</comment>
<keyword evidence="8 11" id="KW-0233">DNA recombination</keyword>
<keyword evidence="3 11" id="KW-0255">Endonuclease</keyword>
<feature type="site" description="Transition state stabilizer" evidence="11">
    <location>
        <position position="57"/>
    </location>
</feature>